<keyword evidence="2" id="KW-0378">Hydrolase</keyword>
<dbReference type="Gene3D" id="3.20.20.140">
    <property type="entry name" value="Metal-dependent hydrolases"/>
    <property type="match status" value="1"/>
</dbReference>
<feature type="domain" description="Amidohydrolase 3" evidence="1">
    <location>
        <begin position="52"/>
        <end position="531"/>
    </location>
</feature>
<evidence type="ECO:0000259" key="1">
    <source>
        <dbReference type="Pfam" id="PF07969"/>
    </source>
</evidence>
<dbReference type="InterPro" id="IPR013108">
    <property type="entry name" value="Amidohydro_3"/>
</dbReference>
<evidence type="ECO:0000313" key="3">
    <source>
        <dbReference type="Proteomes" id="UP000065807"/>
    </source>
</evidence>
<dbReference type="PANTHER" id="PTHR22642">
    <property type="entry name" value="IMIDAZOLONEPROPIONASE"/>
    <property type="match status" value="1"/>
</dbReference>
<accession>A0A0K2SPV7</accession>
<proteinExistence type="predicted"/>
<dbReference type="SUPFAM" id="SSF51556">
    <property type="entry name" value="Metallo-dependent hydrolases"/>
    <property type="match status" value="1"/>
</dbReference>
<keyword evidence="3" id="KW-1185">Reference proteome</keyword>
<dbReference type="AlphaFoldDB" id="A0A0K2SPV7"/>
<dbReference type="PATRIC" id="fig|1555112.3.peg.3362"/>
<dbReference type="STRING" id="1555112.LIP_3328"/>
<dbReference type="InterPro" id="IPR011059">
    <property type="entry name" value="Metal-dep_hydrolase_composite"/>
</dbReference>
<reference evidence="3" key="2">
    <citation type="journal article" date="2016" name="Int. J. Syst. Evol. Microbiol.">
        <title>Complete genome sequence and cell structure of Limnochorda pilosa, a Gram-negative spore-former within the phylum Firmicutes.</title>
        <authorList>
            <person name="Watanabe M."/>
            <person name="Kojima H."/>
            <person name="Fukui M."/>
        </authorList>
    </citation>
    <scope>NUCLEOTIDE SEQUENCE [LARGE SCALE GENOMIC DNA]</scope>
    <source>
        <strain evidence="3">HC45</strain>
    </source>
</reference>
<dbReference type="CDD" id="cd01300">
    <property type="entry name" value="YtcJ_like"/>
    <property type="match status" value="1"/>
</dbReference>
<protein>
    <submittedName>
        <fullName evidence="2">Amidohydrolase</fullName>
    </submittedName>
</protein>
<name>A0A0K2SPV7_LIMPI</name>
<sequence length="546" mass="59029">MQETLIVNARVHTMSPRGTLRGAAVALRDGRVLGVGDELSVRSLLGRSVLRVDAQGGSVIPGFTDCHIHFTAFAQRTEQVTLEGAGGLAEVLERVRAKAADLAPGEWVVGGGYDRNLWPASDRPTAQALDQAVPDRPVALASKDGHQVWVNTLALERAGFLSGLPDPAGGVVERDEAGRPTGVLKERAADRIWQVVQDPDLPTLRRMAARAQQRLHALGVTGIHVPEGPTAFRLFQEMATSGDLALRVCMMLPADRLQAAADLGIEGGFGSSLLRVGPVKIFADGSLGSQTAALLDPYQGREADGYRGVVVTEADELEDLVARATQAGLAAAIHAIGDRANRMALDALEPWLFHSRRRGLRHRIEHAQLVDPRDRPRFGQLGVIASMQPVHGPQDRTLVTRHWGAERAGHAYAWRSLREAGARLAFGSDAPVESPDPLLGLHAAMTRRLPGEAWEPEEDERSRERLTLQEALEAYTLGAAFASGEEAAKGSIEPGKLADVVILSHDLAQLPLEAWEELHVRGTFWDGRVVYRSQDLPVEMDVRVGS</sequence>
<evidence type="ECO:0000313" key="2">
    <source>
        <dbReference type="EMBL" id="BAS29141.1"/>
    </source>
</evidence>
<dbReference type="KEGG" id="lpil:LIP_3328"/>
<dbReference type="Pfam" id="PF07969">
    <property type="entry name" value="Amidohydro_3"/>
    <property type="match status" value="1"/>
</dbReference>
<dbReference type="Gene3D" id="3.10.310.70">
    <property type="match status" value="1"/>
</dbReference>
<dbReference type="InterPro" id="IPR033932">
    <property type="entry name" value="YtcJ-like"/>
</dbReference>
<dbReference type="EMBL" id="AP014924">
    <property type="protein sequence ID" value="BAS29141.1"/>
    <property type="molecule type" value="Genomic_DNA"/>
</dbReference>
<dbReference type="RefSeq" id="WP_068140511.1">
    <property type="nucleotide sequence ID" value="NZ_AP014924.1"/>
</dbReference>
<gene>
    <name evidence="2" type="ORF">LIP_3328</name>
</gene>
<reference evidence="3" key="1">
    <citation type="submission" date="2015-07" db="EMBL/GenBank/DDBJ databases">
        <title>Complete genome sequence and phylogenetic analysis of Limnochorda pilosa.</title>
        <authorList>
            <person name="Watanabe M."/>
            <person name="Kojima H."/>
            <person name="Fukui M."/>
        </authorList>
    </citation>
    <scope>NUCLEOTIDE SEQUENCE [LARGE SCALE GENOMIC DNA]</scope>
    <source>
        <strain evidence="3">HC45</strain>
    </source>
</reference>
<dbReference type="Proteomes" id="UP000065807">
    <property type="component" value="Chromosome"/>
</dbReference>
<dbReference type="SUPFAM" id="SSF51338">
    <property type="entry name" value="Composite domain of metallo-dependent hydrolases"/>
    <property type="match status" value="1"/>
</dbReference>
<dbReference type="Gene3D" id="2.30.40.10">
    <property type="entry name" value="Urease, subunit C, domain 1"/>
    <property type="match status" value="1"/>
</dbReference>
<dbReference type="PANTHER" id="PTHR22642:SF2">
    <property type="entry name" value="PROTEIN LONG AFTER FAR-RED 3"/>
    <property type="match status" value="1"/>
</dbReference>
<dbReference type="OrthoDB" id="9767366at2"/>
<organism evidence="2 3">
    <name type="scientific">Limnochorda pilosa</name>
    <dbReference type="NCBI Taxonomy" id="1555112"/>
    <lineage>
        <taxon>Bacteria</taxon>
        <taxon>Bacillati</taxon>
        <taxon>Bacillota</taxon>
        <taxon>Limnochordia</taxon>
        <taxon>Limnochordales</taxon>
        <taxon>Limnochordaceae</taxon>
        <taxon>Limnochorda</taxon>
    </lineage>
</organism>
<dbReference type="GO" id="GO:0016810">
    <property type="term" value="F:hydrolase activity, acting on carbon-nitrogen (but not peptide) bonds"/>
    <property type="evidence" value="ECO:0007669"/>
    <property type="project" value="InterPro"/>
</dbReference>
<dbReference type="InterPro" id="IPR032466">
    <property type="entry name" value="Metal_Hydrolase"/>
</dbReference>